<comment type="caution">
    <text evidence="2">The sequence shown here is derived from an EMBL/GenBank/DDBJ whole genome shotgun (WGS) entry which is preliminary data.</text>
</comment>
<feature type="transmembrane region" description="Helical" evidence="1">
    <location>
        <begin position="221"/>
        <end position="242"/>
    </location>
</feature>
<keyword evidence="3" id="KW-1185">Reference proteome</keyword>
<sequence>MPCPWSRRCNAASDNSIRLADTLPSPTSAPDVEDWKTVRRHHLRKMRKQVRSIVLFMALMEAFRVGPIQLVYAGKHGYPEAGPEDFGIAHTVGYIFSWLYVCAFMIVWVPLFSWWVPDTKSTPQEPSNLEKVSKVLKDFNMILLPFCVGVSLLEHFYYTVCAFIYVDSRKIGSKTSPANTRKNWMVRLFFLIGIAISTSTGYGAFQILATMDLAHVKPIEYAVVVIPFQVNFGVFLGTIMQFRMEKRIARKEAMKLAAVKYEQATVDEKQALLDV</sequence>
<dbReference type="GeneID" id="89974201"/>
<dbReference type="SUPFAM" id="SSF103473">
    <property type="entry name" value="MFS general substrate transporter"/>
    <property type="match status" value="1"/>
</dbReference>
<gene>
    <name evidence="2" type="ORF">LTR84_006027</name>
</gene>
<evidence type="ECO:0000313" key="3">
    <source>
        <dbReference type="Proteomes" id="UP001358417"/>
    </source>
</evidence>
<dbReference type="AlphaFoldDB" id="A0AAV9N3G5"/>
<protein>
    <submittedName>
        <fullName evidence="2">Uncharacterized protein</fullName>
    </submittedName>
</protein>
<dbReference type="Proteomes" id="UP001358417">
    <property type="component" value="Unassembled WGS sequence"/>
</dbReference>
<keyword evidence="1" id="KW-0812">Transmembrane</keyword>
<feature type="transmembrane region" description="Helical" evidence="1">
    <location>
        <begin position="142"/>
        <end position="166"/>
    </location>
</feature>
<dbReference type="EMBL" id="JAVRRD010000022">
    <property type="protein sequence ID" value="KAK5048357.1"/>
    <property type="molecule type" value="Genomic_DNA"/>
</dbReference>
<dbReference type="InterPro" id="IPR036259">
    <property type="entry name" value="MFS_trans_sf"/>
</dbReference>
<name>A0AAV9N3G5_9EURO</name>
<keyword evidence="1" id="KW-0472">Membrane</keyword>
<keyword evidence="1" id="KW-1133">Transmembrane helix</keyword>
<evidence type="ECO:0000256" key="1">
    <source>
        <dbReference type="SAM" id="Phobius"/>
    </source>
</evidence>
<evidence type="ECO:0000313" key="2">
    <source>
        <dbReference type="EMBL" id="KAK5048357.1"/>
    </source>
</evidence>
<proteinExistence type="predicted"/>
<reference evidence="2 3" key="1">
    <citation type="submission" date="2023-08" db="EMBL/GenBank/DDBJ databases">
        <title>Black Yeasts Isolated from many extreme environments.</title>
        <authorList>
            <person name="Coleine C."/>
            <person name="Stajich J.E."/>
            <person name="Selbmann L."/>
        </authorList>
    </citation>
    <scope>NUCLEOTIDE SEQUENCE [LARGE SCALE GENOMIC DNA]</scope>
    <source>
        <strain evidence="2 3">CCFEE 5792</strain>
    </source>
</reference>
<feature type="transmembrane region" description="Helical" evidence="1">
    <location>
        <begin position="94"/>
        <end position="116"/>
    </location>
</feature>
<dbReference type="RefSeq" id="XP_064703815.1">
    <property type="nucleotide sequence ID" value="XM_064849591.1"/>
</dbReference>
<organism evidence="2 3">
    <name type="scientific">Exophiala bonariae</name>
    <dbReference type="NCBI Taxonomy" id="1690606"/>
    <lineage>
        <taxon>Eukaryota</taxon>
        <taxon>Fungi</taxon>
        <taxon>Dikarya</taxon>
        <taxon>Ascomycota</taxon>
        <taxon>Pezizomycotina</taxon>
        <taxon>Eurotiomycetes</taxon>
        <taxon>Chaetothyriomycetidae</taxon>
        <taxon>Chaetothyriales</taxon>
        <taxon>Herpotrichiellaceae</taxon>
        <taxon>Exophiala</taxon>
    </lineage>
</organism>
<feature type="transmembrane region" description="Helical" evidence="1">
    <location>
        <begin position="186"/>
        <end position="209"/>
    </location>
</feature>
<accession>A0AAV9N3G5</accession>